<dbReference type="PANTHER" id="PTHR21716">
    <property type="entry name" value="TRANSMEMBRANE PROTEIN"/>
    <property type="match status" value="1"/>
</dbReference>
<keyword evidence="7 8" id="KW-0472">Membrane</keyword>
<dbReference type="AlphaFoldDB" id="A0A6J5Z1D7"/>
<comment type="similarity">
    <text evidence="2">Belongs to the autoinducer-2 exporter (AI-2E) (TC 2.A.86) family.</text>
</comment>
<evidence type="ECO:0000313" key="11">
    <source>
        <dbReference type="EMBL" id="CAB4701626.1"/>
    </source>
</evidence>
<evidence type="ECO:0000256" key="4">
    <source>
        <dbReference type="ARBA" id="ARBA00022475"/>
    </source>
</evidence>
<feature type="transmembrane region" description="Helical" evidence="8">
    <location>
        <begin position="24"/>
        <end position="41"/>
    </location>
</feature>
<feature type="transmembrane region" description="Helical" evidence="8">
    <location>
        <begin position="323"/>
        <end position="348"/>
    </location>
</feature>
<evidence type="ECO:0000256" key="2">
    <source>
        <dbReference type="ARBA" id="ARBA00009773"/>
    </source>
</evidence>
<evidence type="ECO:0000256" key="7">
    <source>
        <dbReference type="ARBA" id="ARBA00023136"/>
    </source>
</evidence>
<keyword evidence="3" id="KW-0813">Transport</keyword>
<evidence type="ECO:0000313" key="14">
    <source>
        <dbReference type="EMBL" id="CAB5018478.1"/>
    </source>
</evidence>
<protein>
    <submittedName>
        <fullName evidence="9">Unannotated protein</fullName>
    </submittedName>
</protein>
<evidence type="ECO:0000256" key="8">
    <source>
        <dbReference type="SAM" id="Phobius"/>
    </source>
</evidence>
<name>A0A6J5Z1D7_9ZZZZ</name>
<evidence type="ECO:0000256" key="5">
    <source>
        <dbReference type="ARBA" id="ARBA00022692"/>
    </source>
</evidence>
<dbReference type="GO" id="GO:0005886">
    <property type="term" value="C:plasma membrane"/>
    <property type="evidence" value="ECO:0007669"/>
    <property type="project" value="UniProtKB-SubCell"/>
</dbReference>
<proteinExistence type="inferred from homology"/>
<feature type="transmembrane region" description="Helical" evidence="8">
    <location>
        <begin position="259"/>
        <end position="278"/>
    </location>
</feature>
<comment type="subcellular location">
    <subcellularLocation>
        <location evidence="1">Cell membrane</location>
        <topology evidence="1">Multi-pass membrane protein</topology>
    </subcellularLocation>
</comment>
<accession>A0A6J5Z1D7</accession>
<sequence length="372" mass="40262">MATDNNNDKISNIALDKTALNSSLRTIVIWIVGFLLASWVFQSNRNFIFLLLLSWLFAIAMEPAVSALARRGWKRGLATGLVLFGVIAFAIAFIALFGSVLFSQAASLVSAFPNLVTDIVDWLNKTFALNLDPKTIIDQLNVTPSQIANWAGSFAGGIVGVVSALVGGLFQLLTFMLFAFYFAADGPKIRRLIASWLKPSSQKVVVTTWDIAVAKTGGFVVSKVFLALVSATAHSIFFAAIGIPYWLPMGLITGITSQFIPTIGTYLGILIPTLFALFNDPMDALYIVIFAAIYQQIENYLLAPRVSRLTMNIHPAIAFGSVILFANLFGAVGAIISVPLAAALVAVIDTYGKRYELIPELAEIERAEIATE</sequence>
<dbReference type="EMBL" id="CAEZYC010000010">
    <property type="protein sequence ID" value="CAB4701626.1"/>
    <property type="molecule type" value="Genomic_DNA"/>
</dbReference>
<dbReference type="EMBL" id="CAESAD010000010">
    <property type="protein sequence ID" value="CAB4343408.1"/>
    <property type="molecule type" value="Genomic_DNA"/>
</dbReference>
<reference evidence="9" key="1">
    <citation type="submission" date="2020-05" db="EMBL/GenBank/DDBJ databases">
        <authorList>
            <person name="Chiriac C."/>
            <person name="Salcher M."/>
            <person name="Ghai R."/>
            <person name="Kavagutti S V."/>
        </authorList>
    </citation>
    <scope>NUCLEOTIDE SEQUENCE</scope>
</reference>
<keyword evidence="6 8" id="KW-1133">Transmembrane helix</keyword>
<evidence type="ECO:0000256" key="6">
    <source>
        <dbReference type="ARBA" id="ARBA00022989"/>
    </source>
</evidence>
<feature type="transmembrane region" description="Helical" evidence="8">
    <location>
        <begin position="154"/>
        <end position="183"/>
    </location>
</feature>
<gene>
    <name evidence="11" type="ORF">UFOPK2648_00347</name>
    <name evidence="12" type="ORF">UFOPK3037_01271</name>
    <name evidence="13" type="ORF">UFOPK3278_00253</name>
    <name evidence="9" type="ORF">UFOPK3406_00625</name>
    <name evidence="10" type="ORF">UFOPK3925_01237</name>
    <name evidence="14" type="ORF">UFOPK4097_00774</name>
</gene>
<dbReference type="InterPro" id="IPR002549">
    <property type="entry name" value="AI-2E-like"/>
</dbReference>
<dbReference type="Pfam" id="PF01594">
    <property type="entry name" value="AI-2E_transport"/>
    <property type="match status" value="1"/>
</dbReference>
<evidence type="ECO:0000313" key="9">
    <source>
        <dbReference type="EMBL" id="CAB4336431.1"/>
    </source>
</evidence>
<organism evidence="9">
    <name type="scientific">freshwater metagenome</name>
    <dbReference type="NCBI Taxonomy" id="449393"/>
    <lineage>
        <taxon>unclassified sequences</taxon>
        <taxon>metagenomes</taxon>
        <taxon>ecological metagenomes</taxon>
    </lineage>
</organism>
<dbReference type="GO" id="GO:0055085">
    <property type="term" value="P:transmembrane transport"/>
    <property type="evidence" value="ECO:0007669"/>
    <property type="project" value="TreeGrafter"/>
</dbReference>
<evidence type="ECO:0000313" key="12">
    <source>
        <dbReference type="EMBL" id="CAB4810629.1"/>
    </source>
</evidence>
<dbReference type="EMBL" id="CAESAI010000011">
    <property type="protein sequence ID" value="CAB4336431.1"/>
    <property type="molecule type" value="Genomic_DNA"/>
</dbReference>
<dbReference type="PANTHER" id="PTHR21716:SF53">
    <property type="entry name" value="PERMEASE PERM-RELATED"/>
    <property type="match status" value="1"/>
</dbReference>
<feature type="transmembrane region" description="Helical" evidence="8">
    <location>
        <begin position="81"/>
        <end position="102"/>
    </location>
</feature>
<keyword evidence="4" id="KW-1003">Cell membrane</keyword>
<keyword evidence="5 8" id="KW-0812">Transmembrane</keyword>
<feature type="transmembrane region" description="Helical" evidence="8">
    <location>
        <begin position="285"/>
        <end position="303"/>
    </location>
</feature>
<dbReference type="EMBL" id="CAFBPK010000010">
    <property type="protein sequence ID" value="CAB5018478.1"/>
    <property type="molecule type" value="Genomic_DNA"/>
</dbReference>
<dbReference type="EMBL" id="CAFAAO010000019">
    <property type="protein sequence ID" value="CAB4810629.1"/>
    <property type="molecule type" value="Genomic_DNA"/>
</dbReference>
<evidence type="ECO:0000256" key="3">
    <source>
        <dbReference type="ARBA" id="ARBA00022448"/>
    </source>
</evidence>
<evidence type="ECO:0000256" key="1">
    <source>
        <dbReference type="ARBA" id="ARBA00004651"/>
    </source>
</evidence>
<dbReference type="EMBL" id="CAFBIX010000004">
    <property type="protein sequence ID" value="CAB4846275.1"/>
    <property type="molecule type" value="Genomic_DNA"/>
</dbReference>
<feature type="transmembrane region" description="Helical" evidence="8">
    <location>
        <begin position="47"/>
        <end position="69"/>
    </location>
</feature>
<feature type="transmembrane region" description="Helical" evidence="8">
    <location>
        <begin position="224"/>
        <end position="247"/>
    </location>
</feature>
<evidence type="ECO:0000313" key="10">
    <source>
        <dbReference type="EMBL" id="CAB4343408.1"/>
    </source>
</evidence>
<evidence type="ECO:0000313" key="13">
    <source>
        <dbReference type="EMBL" id="CAB4846275.1"/>
    </source>
</evidence>